<accession>A0A8H8DGG8</accession>
<evidence type="ECO:0000256" key="6">
    <source>
        <dbReference type="ARBA" id="ARBA00023054"/>
    </source>
</evidence>
<keyword evidence="2" id="KW-0963">Cytoplasm</keyword>
<keyword evidence="4 9" id="KW-0547">Nucleotide-binding</keyword>
<evidence type="ECO:0000313" key="14">
    <source>
        <dbReference type="EMBL" id="KAG5457042.1"/>
    </source>
</evidence>
<dbReference type="SUPFAM" id="SSF52540">
    <property type="entry name" value="P-loop containing nucleoside triphosphate hydrolases"/>
    <property type="match status" value="1"/>
</dbReference>
<dbReference type="GO" id="GO:0003777">
    <property type="term" value="F:microtubule motor activity"/>
    <property type="evidence" value="ECO:0007669"/>
    <property type="project" value="InterPro"/>
</dbReference>
<reference evidence="14 15" key="1">
    <citation type="journal article" name="Sci. Rep.">
        <title>Genome-scale phylogenetic analyses confirm Olpidium as the closest living zoosporic fungus to the non-flagellated, terrestrial fungi.</title>
        <authorList>
            <person name="Chang Y."/>
            <person name="Rochon D."/>
            <person name="Sekimoto S."/>
            <person name="Wang Y."/>
            <person name="Chovatia M."/>
            <person name="Sandor L."/>
            <person name="Salamov A."/>
            <person name="Grigoriev I.V."/>
            <person name="Stajich J.E."/>
            <person name="Spatafora J.W."/>
        </authorList>
    </citation>
    <scope>NUCLEOTIDE SEQUENCE [LARGE SCALE GENOMIC DNA]</scope>
    <source>
        <strain evidence="14">S191</strain>
    </source>
</reference>
<keyword evidence="8" id="KW-0206">Cytoskeleton</keyword>
<feature type="compositionally biased region" description="Low complexity" evidence="12">
    <location>
        <begin position="402"/>
        <end position="427"/>
    </location>
</feature>
<evidence type="ECO:0000259" key="13">
    <source>
        <dbReference type="PROSITE" id="PS50067"/>
    </source>
</evidence>
<protein>
    <recommendedName>
        <fullName evidence="10">Kinesin-like protein</fullName>
    </recommendedName>
</protein>
<dbReference type="PROSITE" id="PS50067">
    <property type="entry name" value="KINESIN_MOTOR_2"/>
    <property type="match status" value="1"/>
</dbReference>
<dbReference type="InterPro" id="IPR027640">
    <property type="entry name" value="Kinesin-like_fam"/>
</dbReference>
<feature type="coiled-coil region" evidence="11">
    <location>
        <begin position="481"/>
        <end position="646"/>
    </location>
</feature>
<dbReference type="PRINTS" id="PR00380">
    <property type="entry name" value="KINESINHEAVY"/>
</dbReference>
<dbReference type="SMART" id="SM00129">
    <property type="entry name" value="KISc"/>
    <property type="match status" value="1"/>
</dbReference>
<evidence type="ECO:0000256" key="9">
    <source>
        <dbReference type="PROSITE-ProRule" id="PRU00283"/>
    </source>
</evidence>
<feature type="non-terminal residue" evidence="14">
    <location>
        <position position="1"/>
    </location>
</feature>
<keyword evidence="5 9" id="KW-0067">ATP-binding</keyword>
<dbReference type="AlphaFoldDB" id="A0A8H8DGG8"/>
<evidence type="ECO:0000256" key="4">
    <source>
        <dbReference type="ARBA" id="ARBA00022741"/>
    </source>
</evidence>
<name>A0A8H8DGG8_9FUNG</name>
<dbReference type="Proteomes" id="UP000673691">
    <property type="component" value="Unassembled WGS sequence"/>
</dbReference>
<sequence>ESIRVVVRCRPFSQKEKEAGYAKIADIYPDKGVVVLTRPKEGQEDKTFTFDAAFAMDSEQVRDLRAVYDQTASAIVDAVLAGFNGTVFVYGQTGTGKTFTMEGVRSVPHLRGIIPNAFEHIFSHIARATSKQFLVRVSYMEIYNEEIRDLLGKDPGRPCELRGNPESGGVCVKDLSSFVVKSVGEMDGLMTAGNRNRSVAATEMNANSSRSHSIFTITVECCEKGADGRDHFYAGKLHLVDLAGSERQSKTGASGERLKEATKINLSLSALGNCISSLVDGKSTHIPYRDSKLTRLLQDSLGGNSKTLMIATMSPAAYNYDETLSSLRYANRAKNIKNKPKINEDPKDAMLREYQEEIKRLREKLLARGKGGEGAPRPPREKKKKIIKVIKVKKRPRRPSTAGEAVSPEAAAGEAEAAGRPPRAQAEAAEEEEAVGEEAVGEEAGEDEEGTEEEEVEEEVEVEDDEQPAALQFATLDPETIARLQDEVEEERRALLAAKDMVASDKQRIASELETRAAELERERQERLALEAQLTAMEAKLLVGGVNIVEHVSSRQTALDEETLKVEEKRRAQRELQQQVEAKQENQLQMEESYASLQEEVDVKTKKLKKLWAKLQAAKSEIGDLQDEFRGEREDLLDTIRELSRELNVKSAVIENFVPAAERMKVERRAAYDPEKDDWQLSPLTELNLANKLRRPLAAPGRTRRPLSHWAQAKIASGDPNPRYRPENILTIALDMPERTTRSYLALIAQPSVPGSAAAAAGGTPRRHRPPAAYRESLDLAVRAETPDRSAGRAAVYRSGGGSAPPDRSGGGGGGGGGLGARETPSARRPTTSSRHRNAGAPPSPPKAPKGRPSWDCDYDDGDSDGGGGGGGGGGDGGVGVGFGSARPRSRNPVLSKMRFA</sequence>
<feature type="compositionally biased region" description="Gly residues" evidence="12">
    <location>
        <begin position="799"/>
        <end position="820"/>
    </location>
</feature>
<feature type="binding site" evidence="9">
    <location>
        <begin position="91"/>
        <end position="98"/>
    </location>
    <ligand>
        <name>ATP</name>
        <dbReference type="ChEBI" id="CHEBI:30616"/>
    </ligand>
</feature>
<gene>
    <name evidence="14" type="ORF">BJ554DRAFT_3051</name>
</gene>
<feature type="compositionally biased region" description="Basic residues" evidence="12">
    <location>
        <begin position="380"/>
        <end position="398"/>
    </location>
</feature>
<dbReference type="GO" id="GO:0000278">
    <property type="term" value="P:mitotic cell cycle"/>
    <property type="evidence" value="ECO:0007669"/>
    <property type="project" value="TreeGrafter"/>
</dbReference>
<dbReference type="PROSITE" id="PS00411">
    <property type="entry name" value="KINESIN_MOTOR_1"/>
    <property type="match status" value="1"/>
</dbReference>
<dbReference type="PANTHER" id="PTHR47968:SF50">
    <property type="entry name" value="KINESIN-LIKE PROTEIN"/>
    <property type="match status" value="1"/>
</dbReference>
<feature type="compositionally biased region" description="Acidic residues" evidence="12">
    <location>
        <begin position="428"/>
        <end position="467"/>
    </location>
</feature>
<evidence type="ECO:0000256" key="5">
    <source>
        <dbReference type="ARBA" id="ARBA00022840"/>
    </source>
</evidence>
<dbReference type="InterPro" id="IPR036961">
    <property type="entry name" value="Kinesin_motor_dom_sf"/>
</dbReference>
<dbReference type="PANTHER" id="PTHR47968">
    <property type="entry name" value="CENTROMERE PROTEIN E"/>
    <property type="match status" value="1"/>
</dbReference>
<dbReference type="InterPro" id="IPR027417">
    <property type="entry name" value="P-loop_NTPase"/>
</dbReference>
<evidence type="ECO:0000256" key="11">
    <source>
        <dbReference type="SAM" id="Coils"/>
    </source>
</evidence>
<keyword evidence="14" id="KW-0378">Hydrolase</keyword>
<keyword evidence="6 11" id="KW-0175">Coiled coil</keyword>
<keyword evidence="3 10" id="KW-0493">Microtubule</keyword>
<dbReference type="Pfam" id="PF00225">
    <property type="entry name" value="Kinesin"/>
    <property type="match status" value="1"/>
</dbReference>
<dbReference type="InterPro" id="IPR001752">
    <property type="entry name" value="Kinesin_motor_dom"/>
</dbReference>
<dbReference type="FunFam" id="3.40.850.10:FF:000029">
    <property type="entry name" value="Kinesin-like protein KIF17"/>
    <property type="match status" value="1"/>
</dbReference>
<proteinExistence type="inferred from homology"/>
<feature type="domain" description="Kinesin motor" evidence="13">
    <location>
        <begin position="2"/>
        <end position="336"/>
    </location>
</feature>
<comment type="similarity">
    <text evidence="9 10">Belongs to the TRAFAC class myosin-kinesin ATPase superfamily. Kinesin family.</text>
</comment>
<feature type="region of interest" description="Disordered" evidence="12">
    <location>
        <begin position="753"/>
        <end position="901"/>
    </location>
</feature>
<feature type="compositionally biased region" description="Gly residues" evidence="12">
    <location>
        <begin position="865"/>
        <end position="883"/>
    </location>
</feature>
<evidence type="ECO:0000256" key="8">
    <source>
        <dbReference type="ARBA" id="ARBA00023212"/>
    </source>
</evidence>
<dbReference type="GO" id="GO:0005874">
    <property type="term" value="C:microtubule"/>
    <property type="evidence" value="ECO:0007669"/>
    <property type="project" value="UniProtKB-KW"/>
</dbReference>
<dbReference type="GO" id="GO:0005524">
    <property type="term" value="F:ATP binding"/>
    <property type="evidence" value="ECO:0007669"/>
    <property type="project" value="UniProtKB-UniRule"/>
</dbReference>
<evidence type="ECO:0000256" key="1">
    <source>
        <dbReference type="ARBA" id="ARBA00004245"/>
    </source>
</evidence>
<dbReference type="OrthoDB" id="3176171at2759"/>
<organism evidence="14 15">
    <name type="scientific">Olpidium bornovanus</name>
    <dbReference type="NCBI Taxonomy" id="278681"/>
    <lineage>
        <taxon>Eukaryota</taxon>
        <taxon>Fungi</taxon>
        <taxon>Fungi incertae sedis</taxon>
        <taxon>Olpidiomycota</taxon>
        <taxon>Olpidiomycotina</taxon>
        <taxon>Olpidiomycetes</taxon>
        <taxon>Olpidiales</taxon>
        <taxon>Olpidiaceae</taxon>
        <taxon>Olpidium</taxon>
    </lineage>
</organism>
<evidence type="ECO:0000313" key="15">
    <source>
        <dbReference type="Proteomes" id="UP000673691"/>
    </source>
</evidence>
<feature type="compositionally biased region" description="Low complexity" evidence="12">
    <location>
        <begin position="753"/>
        <end position="764"/>
    </location>
</feature>
<feature type="region of interest" description="Disordered" evidence="12">
    <location>
        <begin position="367"/>
        <end position="478"/>
    </location>
</feature>
<dbReference type="GO" id="GO:0008017">
    <property type="term" value="F:microtubule binding"/>
    <property type="evidence" value="ECO:0007669"/>
    <property type="project" value="InterPro"/>
</dbReference>
<keyword evidence="7 9" id="KW-0505">Motor protein</keyword>
<comment type="subcellular location">
    <subcellularLocation>
        <location evidence="1">Cytoplasm</location>
        <location evidence="1">Cytoskeleton</location>
    </subcellularLocation>
</comment>
<evidence type="ECO:0000256" key="2">
    <source>
        <dbReference type="ARBA" id="ARBA00022490"/>
    </source>
</evidence>
<dbReference type="InterPro" id="IPR019821">
    <property type="entry name" value="Kinesin_motor_CS"/>
</dbReference>
<dbReference type="EMBL" id="JAEFCI010010733">
    <property type="protein sequence ID" value="KAG5457042.1"/>
    <property type="molecule type" value="Genomic_DNA"/>
</dbReference>
<keyword evidence="15" id="KW-1185">Reference proteome</keyword>
<evidence type="ECO:0000256" key="3">
    <source>
        <dbReference type="ARBA" id="ARBA00022701"/>
    </source>
</evidence>
<dbReference type="Gene3D" id="3.40.850.10">
    <property type="entry name" value="Kinesin motor domain"/>
    <property type="match status" value="1"/>
</dbReference>
<evidence type="ECO:0000256" key="10">
    <source>
        <dbReference type="RuleBase" id="RU000394"/>
    </source>
</evidence>
<evidence type="ECO:0000256" key="12">
    <source>
        <dbReference type="SAM" id="MobiDB-lite"/>
    </source>
</evidence>
<feature type="region of interest" description="Disordered" evidence="12">
    <location>
        <begin position="698"/>
        <end position="725"/>
    </location>
</feature>
<evidence type="ECO:0000256" key="7">
    <source>
        <dbReference type="ARBA" id="ARBA00023175"/>
    </source>
</evidence>
<comment type="caution">
    <text evidence="14">The sequence shown here is derived from an EMBL/GenBank/DDBJ whole genome shotgun (WGS) entry which is preliminary data.</text>
</comment>
<dbReference type="GO" id="GO:0016787">
    <property type="term" value="F:hydrolase activity"/>
    <property type="evidence" value="ECO:0007669"/>
    <property type="project" value="UniProtKB-KW"/>
</dbReference>
<dbReference type="GO" id="GO:0007018">
    <property type="term" value="P:microtubule-based movement"/>
    <property type="evidence" value="ECO:0007669"/>
    <property type="project" value="InterPro"/>
</dbReference>